<keyword evidence="3" id="KW-1185">Reference proteome</keyword>
<organism evidence="2 3">
    <name type="scientific">Phaeovulum veldkampii DSM 11550</name>
    <dbReference type="NCBI Taxonomy" id="1185920"/>
    <lineage>
        <taxon>Bacteria</taxon>
        <taxon>Pseudomonadati</taxon>
        <taxon>Pseudomonadota</taxon>
        <taxon>Alphaproteobacteria</taxon>
        <taxon>Rhodobacterales</taxon>
        <taxon>Paracoccaceae</taxon>
        <taxon>Phaeovulum</taxon>
    </lineage>
</organism>
<reference evidence="2 3" key="1">
    <citation type="submission" date="2018-03" db="EMBL/GenBank/DDBJ databases">
        <title>Rhodobacter veldkampii.</title>
        <authorList>
            <person name="Meyer T.E."/>
            <person name="Miller S."/>
            <person name="Lodha T."/>
            <person name="Gandham S."/>
            <person name="Chintalapati S."/>
            <person name="Chintalapati V.R."/>
        </authorList>
    </citation>
    <scope>NUCLEOTIDE SEQUENCE [LARGE SCALE GENOMIC DNA]</scope>
    <source>
        <strain evidence="2 3">DSM 11550</strain>
    </source>
</reference>
<dbReference type="Proteomes" id="UP000241899">
    <property type="component" value="Unassembled WGS sequence"/>
</dbReference>
<evidence type="ECO:0000313" key="2">
    <source>
        <dbReference type="EMBL" id="PTE13746.1"/>
    </source>
</evidence>
<comment type="caution">
    <text evidence="2">The sequence shown here is derived from an EMBL/GenBank/DDBJ whole genome shotgun (WGS) entry which is preliminary data.</text>
</comment>
<dbReference type="AlphaFoldDB" id="A0A2T4J760"/>
<evidence type="ECO:0000259" key="1">
    <source>
        <dbReference type="Pfam" id="PF05729"/>
    </source>
</evidence>
<dbReference type="OrthoDB" id="7873212at2"/>
<name>A0A2T4J760_9RHOB</name>
<sequence>MRHYTGEEFEDEVKRICRSLYSNSIGQGSEKVDGQERDGVFWNGSFFTIVEATTEKKKDKALYDAKKTHELVTKKRSEGNMAQGFLVTLHEPTADQKAAVKKYEKTTRIISFDELRSLLFDAAEYLRTRSGKPFGSVYDHASHSFEVPRSDFVEPTIVLAATSEVRSLNEITLRTQDSAKMIITAEYGIGKSMLLREMYFSLLKDFSQNKTFRFPVAINLREHLGQSDPVELLERHARNNAADPRRLVAAWSAGYVDLIIDGFDELSTRGWTGDHRKLREFKRSTHAVVKNLIRQTPQKSSVIIAGRAAYFDSDSEMREALGTPEGVFEHLIVQPFDTDQAAEFLNRKGYSDPLPQWLPTRPLFLSYLINKDLIKEAVTVSSLGSFPEGAAWSSLLTMIAGRESEQSEGVDKASILKFWGLLATKARQGNALQKSFSPTEMDEAFYAATGNTVSEDERRLLLRLPGLGISPDSVSSRTFIDIDFLNAASASLVLSHIRHPYGEETYRDDLRNVTQQLNQVGTHVICAAIEEEDISTGLLSACISKELTDGNHELAFDLFLPMIFLGQPEGYMTFEGIDIQELDICQEIWDPIKVDFSNCLISSLVLPPDGKLPEHIHFSECLIGNIEGRASERDLPTETFMNCEIGKFSSSYVVNSEILGSELPMGVKVLVVTLRKVYAQAGISRLESALLRGLDHRARMIAPDVIASLKKHGFLMESGRQGKTIFAGTRSMRKDAIAIIQSPATHKSPILDECRKLT</sequence>
<dbReference type="InterPro" id="IPR007111">
    <property type="entry name" value="NACHT_NTPase"/>
</dbReference>
<dbReference type="Pfam" id="PF05729">
    <property type="entry name" value="NACHT"/>
    <property type="match status" value="1"/>
</dbReference>
<gene>
    <name evidence="2" type="ORF">C5F46_15390</name>
</gene>
<dbReference type="EMBL" id="PZKF01000071">
    <property type="protein sequence ID" value="PTE13746.1"/>
    <property type="molecule type" value="Genomic_DNA"/>
</dbReference>
<proteinExistence type="predicted"/>
<accession>A0A2T4J760</accession>
<dbReference type="RefSeq" id="WP_107326200.1">
    <property type="nucleotide sequence ID" value="NZ_NHSP01000035.1"/>
</dbReference>
<feature type="domain" description="NACHT" evidence="1">
    <location>
        <begin position="181"/>
        <end position="347"/>
    </location>
</feature>
<protein>
    <recommendedName>
        <fullName evidence="1">NACHT domain-containing protein</fullName>
    </recommendedName>
</protein>
<dbReference type="Gene3D" id="3.40.50.300">
    <property type="entry name" value="P-loop containing nucleotide triphosphate hydrolases"/>
    <property type="match status" value="1"/>
</dbReference>
<evidence type="ECO:0000313" key="3">
    <source>
        <dbReference type="Proteomes" id="UP000241899"/>
    </source>
</evidence>
<dbReference type="InterPro" id="IPR027417">
    <property type="entry name" value="P-loop_NTPase"/>
</dbReference>